<sequence>MVEIDNNIYVEAAINRIKKSIYCEDDKRFIIEEEGKPVFREVDVKLFFASRILNSIRSAMKMQHRDDDTTVTSWPKSGSIWLRHIVLQLVYEDYFKHQYLKPPMIEFIGSNIVDSQSSSRSLKTHFSLSYFPMTKNDKYNIIVRNAKDVLASFYHHMKLIPACKFEDCNFNVFFYIFVSGKKEFGSYFNYLIE</sequence>
<name>A0A0K0F407_STRVS</name>
<dbReference type="Pfam" id="PF00685">
    <property type="entry name" value="Sulfotransfer_1"/>
    <property type="match status" value="1"/>
</dbReference>
<accession>A0A0K0F407</accession>
<dbReference type="WBParaSite" id="SVE_0354200.1">
    <property type="protein sequence ID" value="SVE_0354200.1"/>
    <property type="gene ID" value="SVE_0354200"/>
</dbReference>
<dbReference type="Gene3D" id="3.40.50.300">
    <property type="entry name" value="P-loop containing nucleotide triphosphate hydrolases"/>
    <property type="match status" value="1"/>
</dbReference>
<evidence type="ECO:0000313" key="5">
    <source>
        <dbReference type="WBParaSite" id="SVE_0354200.1"/>
    </source>
</evidence>
<evidence type="ECO:0000313" key="4">
    <source>
        <dbReference type="Proteomes" id="UP000035680"/>
    </source>
</evidence>
<evidence type="ECO:0000256" key="1">
    <source>
        <dbReference type="ARBA" id="ARBA00005771"/>
    </source>
</evidence>
<dbReference type="SUPFAM" id="SSF52540">
    <property type="entry name" value="P-loop containing nucleoside triphosphate hydrolases"/>
    <property type="match status" value="1"/>
</dbReference>
<dbReference type="PANTHER" id="PTHR11783">
    <property type="entry name" value="SULFOTRANSFERASE SULT"/>
    <property type="match status" value="1"/>
</dbReference>
<keyword evidence="4" id="KW-1185">Reference proteome</keyword>
<organism evidence="4 5">
    <name type="scientific">Strongyloides venezuelensis</name>
    <name type="common">Threadworm</name>
    <dbReference type="NCBI Taxonomy" id="75913"/>
    <lineage>
        <taxon>Eukaryota</taxon>
        <taxon>Metazoa</taxon>
        <taxon>Ecdysozoa</taxon>
        <taxon>Nematoda</taxon>
        <taxon>Chromadorea</taxon>
        <taxon>Rhabditida</taxon>
        <taxon>Tylenchina</taxon>
        <taxon>Panagrolaimomorpha</taxon>
        <taxon>Strongyloidoidea</taxon>
        <taxon>Strongyloididae</taxon>
        <taxon>Strongyloides</taxon>
    </lineage>
</organism>
<reference evidence="4" key="1">
    <citation type="submission" date="2014-07" db="EMBL/GenBank/DDBJ databases">
        <authorList>
            <person name="Martin A.A"/>
            <person name="De Silva N."/>
        </authorList>
    </citation>
    <scope>NUCLEOTIDE SEQUENCE</scope>
</reference>
<evidence type="ECO:0000256" key="2">
    <source>
        <dbReference type="ARBA" id="ARBA00022679"/>
    </source>
</evidence>
<dbReference type="InterPro" id="IPR027417">
    <property type="entry name" value="P-loop_NTPase"/>
</dbReference>
<proteinExistence type="inferred from homology"/>
<reference evidence="5" key="2">
    <citation type="submission" date="2015-08" db="UniProtKB">
        <authorList>
            <consortium name="WormBaseParasite"/>
        </authorList>
    </citation>
    <scope>IDENTIFICATION</scope>
</reference>
<protein>
    <submittedName>
        <fullName evidence="5">Sulfotransferase 6B1 (inferred by orthology to a human protein)</fullName>
    </submittedName>
</protein>
<dbReference type="GO" id="GO:0008146">
    <property type="term" value="F:sulfotransferase activity"/>
    <property type="evidence" value="ECO:0007669"/>
    <property type="project" value="InterPro"/>
</dbReference>
<dbReference type="AlphaFoldDB" id="A0A0K0F407"/>
<comment type="similarity">
    <text evidence="1">Belongs to the sulfotransferase 1 family.</text>
</comment>
<evidence type="ECO:0000259" key="3">
    <source>
        <dbReference type="Pfam" id="PF00685"/>
    </source>
</evidence>
<dbReference type="Proteomes" id="UP000035680">
    <property type="component" value="Unassembled WGS sequence"/>
</dbReference>
<feature type="domain" description="Sulfotransferase" evidence="3">
    <location>
        <begin position="66"/>
        <end position="191"/>
    </location>
</feature>
<dbReference type="InterPro" id="IPR000863">
    <property type="entry name" value="Sulfotransferase_dom"/>
</dbReference>
<keyword evidence="2" id="KW-0808">Transferase</keyword>
<dbReference type="STRING" id="75913.A0A0K0F407"/>